<dbReference type="GeneID" id="101155398"/>
<feature type="compositionally biased region" description="Low complexity" evidence="17">
    <location>
        <begin position="1119"/>
        <end position="1147"/>
    </location>
</feature>
<dbReference type="GO" id="GO:0090656">
    <property type="term" value="P:t-circle formation"/>
    <property type="evidence" value="ECO:0007669"/>
    <property type="project" value="UniProtKB-ARBA"/>
</dbReference>
<evidence type="ECO:0000256" key="12">
    <source>
        <dbReference type="ARBA" id="ARBA00023204"/>
    </source>
</evidence>
<name>A0A3B3ICI0_ORYLA</name>
<feature type="region of interest" description="Disordered" evidence="17">
    <location>
        <begin position="450"/>
        <end position="498"/>
    </location>
</feature>
<keyword evidence="9" id="KW-0862">Zinc</keyword>
<feature type="compositionally biased region" description="Pro residues" evidence="17">
    <location>
        <begin position="1401"/>
        <end position="1413"/>
    </location>
</feature>
<dbReference type="Proteomes" id="UP000001038">
    <property type="component" value="Chromosome 1"/>
</dbReference>
<reference evidence="19" key="2">
    <citation type="submission" date="2025-05" db="UniProtKB">
        <authorList>
            <consortium name="Ensembl"/>
        </authorList>
    </citation>
    <scope>IDENTIFICATION</scope>
    <source>
        <strain evidence="19">Hd-rR</strain>
    </source>
</reference>
<feature type="region of interest" description="Disordered" evidence="17">
    <location>
        <begin position="787"/>
        <end position="806"/>
    </location>
</feature>
<dbReference type="PANTHER" id="PTHR21541:SF3">
    <property type="entry name" value="STRUCTURE-SPECIFIC ENDONUCLEASE SUBUNIT SLX4"/>
    <property type="match status" value="1"/>
</dbReference>
<dbReference type="InterPro" id="IPR000210">
    <property type="entry name" value="BTB/POZ_dom"/>
</dbReference>
<feature type="compositionally biased region" description="Basic residues" evidence="17">
    <location>
        <begin position="1312"/>
        <end position="1328"/>
    </location>
</feature>
<keyword evidence="8" id="KW-0863">Zinc-finger</keyword>
<evidence type="ECO:0000256" key="9">
    <source>
        <dbReference type="ARBA" id="ARBA00022833"/>
    </source>
</evidence>
<feature type="compositionally biased region" description="Polar residues" evidence="17">
    <location>
        <begin position="949"/>
        <end position="964"/>
    </location>
</feature>
<feature type="region of interest" description="Disordered" evidence="17">
    <location>
        <begin position="995"/>
        <end position="1197"/>
    </location>
</feature>
<dbReference type="Pfam" id="PF00651">
    <property type="entry name" value="BTB"/>
    <property type="match status" value="1"/>
</dbReference>
<dbReference type="Ensembl" id="ENSORLT00000027591.1">
    <property type="protein sequence ID" value="ENSORLP00000033610.1"/>
    <property type="gene ID" value="ENSORLG00000027911.1"/>
</dbReference>
<evidence type="ECO:0000259" key="18">
    <source>
        <dbReference type="PROSITE" id="PS50097"/>
    </source>
</evidence>
<feature type="compositionally biased region" description="Low complexity" evidence="17">
    <location>
        <begin position="1558"/>
        <end position="1579"/>
    </location>
</feature>
<dbReference type="KEGG" id="ola:101155398"/>
<evidence type="ECO:0000256" key="8">
    <source>
        <dbReference type="ARBA" id="ARBA00022771"/>
    </source>
</evidence>
<feature type="compositionally biased region" description="Polar residues" evidence="17">
    <location>
        <begin position="262"/>
        <end position="271"/>
    </location>
</feature>
<keyword evidence="13" id="KW-0539">Nucleus</keyword>
<dbReference type="OrthoDB" id="5576441at2759"/>
<dbReference type="PANTHER" id="PTHR21541">
    <property type="entry name" value="BTB POZ DOMAIN CONTAINING 12"/>
    <property type="match status" value="1"/>
</dbReference>
<comment type="subcellular location">
    <subcellularLocation>
        <location evidence="1">Nucleus</location>
    </subcellularLocation>
</comment>
<keyword evidence="12" id="KW-0234">DNA repair</keyword>
<keyword evidence="7" id="KW-0227">DNA damage</keyword>
<protein>
    <recommendedName>
        <fullName evidence="14">Structure-specific endonuclease subunit SLX4</fullName>
    </recommendedName>
    <alternativeName>
        <fullName evidence="16">BTB/POZ domain-containing protein 12</fullName>
    </alternativeName>
</protein>
<reference evidence="19 20" key="1">
    <citation type="journal article" date="2007" name="Nature">
        <title>The medaka draft genome and insights into vertebrate genome evolution.</title>
        <authorList>
            <person name="Kasahara M."/>
            <person name="Naruse K."/>
            <person name="Sasaki S."/>
            <person name="Nakatani Y."/>
            <person name="Qu W."/>
            <person name="Ahsan B."/>
            <person name="Yamada T."/>
            <person name="Nagayasu Y."/>
            <person name="Doi K."/>
            <person name="Kasai Y."/>
            <person name="Jindo T."/>
            <person name="Kobayashi D."/>
            <person name="Shimada A."/>
            <person name="Toyoda A."/>
            <person name="Kuroki Y."/>
            <person name="Fujiyama A."/>
            <person name="Sasaki T."/>
            <person name="Shimizu A."/>
            <person name="Asakawa S."/>
            <person name="Shimizu N."/>
            <person name="Hashimoto S."/>
            <person name="Yang J."/>
            <person name="Lee Y."/>
            <person name="Matsushima K."/>
            <person name="Sugano S."/>
            <person name="Sakaizumi M."/>
            <person name="Narita T."/>
            <person name="Ohishi K."/>
            <person name="Haga S."/>
            <person name="Ohta F."/>
            <person name="Nomoto H."/>
            <person name="Nogata K."/>
            <person name="Morishita T."/>
            <person name="Endo T."/>
            <person name="Shin-I T."/>
            <person name="Takeda H."/>
            <person name="Morishita S."/>
            <person name="Kohara Y."/>
        </authorList>
    </citation>
    <scope>NUCLEOTIDE SEQUENCE [LARGE SCALE GENOMIC DNA]</scope>
    <source>
        <strain evidence="19 20">Hd-rR</strain>
    </source>
</reference>
<evidence type="ECO:0000256" key="4">
    <source>
        <dbReference type="ARBA" id="ARBA00022553"/>
    </source>
</evidence>
<feature type="compositionally biased region" description="Low complexity" evidence="17">
    <location>
        <begin position="1022"/>
        <end position="1031"/>
    </location>
</feature>
<feature type="region of interest" description="Disordered" evidence="17">
    <location>
        <begin position="736"/>
        <end position="758"/>
    </location>
</feature>
<feature type="compositionally biased region" description="Acidic residues" evidence="17">
    <location>
        <begin position="792"/>
        <end position="803"/>
    </location>
</feature>
<dbReference type="Pfam" id="PF09494">
    <property type="entry name" value="Slx4"/>
    <property type="match status" value="1"/>
</dbReference>
<feature type="compositionally biased region" description="Polar residues" evidence="17">
    <location>
        <begin position="1449"/>
        <end position="1461"/>
    </location>
</feature>
<feature type="compositionally biased region" description="Basic residues" evidence="17">
    <location>
        <begin position="349"/>
        <end position="358"/>
    </location>
</feature>
<evidence type="ECO:0000256" key="2">
    <source>
        <dbReference type="ARBA" id="ARBA00006661"/>
    </source>
</evidence>
<dbReference type="GO" id="GO:0006260">
    <property type="term" value="P:DNA replication"/>
    <property type="evidence" value="ECO:0007669"/>
    <property type="project" value="InterPro"/>
</dbReference>
<evidence type="ECO:0000256" key="14">
    <source>
        <dbReference type="ARBA" id="ARBA00029496"/>
    </source>
</evidence>
<dbReference type="Ensembl" id="ENSORLT00000046396.1">
    <property type="protein sequence ID" value="ENSORLP00000041774.1"/>
    <property type="gene ID" value="ENSORLG00000027911.1"/>
</dbReference>
<evidence type="ECO:0000256" key="13">
    <source>
        <dbReference type="ARBA" id="ARBA00023242"/>
    </source>
</evidence>
<evidence type="ECO:0000256" key="6">
    <source>
        <dbReference type="ARBA" id="ARBA00022737"/>
    </source>
</evidence>
<organism evidence="19 20">
    <name type="scientific">Oryzias latipes</name>
    <name type="common">Japanese rice fish</name>
    <name type="synonym">Japanese killifish</name>
    <dbReference type="NCBI Taxonomy" id="8090"/>
    <lineage>
        <taxon>Eukaryota</taxon>
        <taxon>Metazoa</taxon>
        <taxon>Chordata</taxon>
        <taxon>Craniata</taxon>
        <taxon>Vertebrata</taxon>
        <taxon>Euteleostomi</taxon>
        <taxon>Actinopterygii</taxon>
        <taxon>Neopterygii</taxon>
        <taxon>Teleostei</taxon>
        <taxon>Neoteleostei</taxon>
        <taxon>Acanthomorphata</taxon>
        <taxon>Ovalentaria</taxon>
        <taxon>Atherinomorphae</taxon>
        <taxon>Beloniformes</taxon>
        <taxon>Adrianichthyidae</taxon>
        <taxon>Oryziinae</taxon>
        <taxon>Oryzias</taxon>
    </lineage>
</organism>
<feature type="compositionally biased region" description="Low complexity" evidence="17">
    <location>
        <begin position="1253"/>
        <end position="1277"/>
    </location>
</feature>
<proteinExistence type="inferred from homology"/>
<keyword evidence="4" id="KW-0597">Phosphoprotein</keyword>
<evidence type="ECO:0000256" key="7">
    <source>
        <dbReference type="ARBA" id="ARBA00022763"/>
    </source>
</evidence>
<feature type="region of interest" description="Disordered" evidence="17">
    <location>
        <begin position="1305"/>
        <end position="1347"/>
    </location>
</feature>
<evidence type="ECO:0000256" key="15">
    <source>
        <dbReference type="ARBA" id="ARBA00064578"/>
    </source>
</evidence>
<dbReference type="GO" id="GO:0032206">
    <property type="term" value="P:positive regulation of telomere maintenance"/>
    <property type="evidence" value="ECO:0007669"/>
    <property type="project" value="UniProtKB-ARBA"/>
</dbReference>
<feature type="compositionally biased region" description="Basic residues" evidence="17">
    <location>
        <begin position="1580"/>
        <end position="1590"/>
    </location>
</feature>
<gene>
    <name evidence="19" type="primary">slx4</name>
</gene>
<keyword evidence="20" id="KW-1185">Reference proteome</keyword>
<dbReference type="GeneTree" id="ENSGT00390000014091"/>
<evidence type="ECO:0000256" key="1">
    <source>
        <dbReference type="ARBA" id="ARBA00004123"/>
    </source>
</evidence>
<feature type="compositionally biased region" description="Polar residues" evidence="17">
    <location>
        <begin position="322"/>
        <end position="335"/>
    </location>
</feature>
<evidence type="ECO:0000256" key="5">
    <source>
        <dbReference type="ARBA" id="ARBA00022723"/>
    </source>
</evidence>
<dbReference type="CTD" id="84464"/>
<dbReference type="CDD" id="cd22999">
    <property type="entry name" value="SAP_SLX4"/>
    <property type="match status" value="1"/>
</dbReference>
<feature type="region of interest" description="Disordered" evidence="17">
    <location>
        <begin position="16"/>
        <end position="90"/>
    </location>
</feature>
<dbReference type="GO" id="GO:0006281">
    <property type="term" value="P:DNA repair"/>
    <property type="evidence" value="ECO:0007669"/>
    <property type="project" value="UniProtKB-KW"/>
</dbReference>
<comment type="subunit">
    <text evidence="15">Forms a heterodimer with SLX1A/GIYD1. Interacts with ERCC4/XPF; catalytic subunit of the ERCC4-ERCC1 endonuclease. Interacts with MUS81; catalytic subunit of the MUS81-EME1 endonuclease. Interacts with MSH2; component of the MSH2-MSH3 mismatch repair complex. Interacts with TERF2-TERF2IP. Interacts with PLK1 and SLX4IP.</text>
</comment>
<feature type="compositionally biased region" description="Low complexity" evidence="17">
    <location>
        <begin position="1041"/>
        <end position="1052"/>
    </location>
</feature>
<dbReference type="PROSITE" id="PS50097">
    <property type="entry name" value="BTB"/>
    <property type="match status" value="1"/>
</dbReference>
<dbReference type="GO" id="GO:0033557">
    <property type="term" value="C:Slx1-Slx4 complex"/>
    <property type="evidence" value="ECO:0000318"/>
    <property type="project" value="GO_Central"/>
</dbReference>
<feature type="compositionally biased region" description="Low complexity" evidence="17">
    <location>
        <begin position="1229"/>
        <end position="1240"/>
    </location>
</feature>
<keyword evidence="3" id="KW-1017">Isopeptide bond</keyword>
<sequence length="1590" mass="172689">MDDSDQDFVDFSSKLLKRIRKKPGEATKPTRKADVTTSGQRCAKEQTEEDSGCSSAAPARGGGGGEEEEVEATSREGPHGSGGAGSAGHLRAKDKVLLRMQKFKRASPQRMGLGDGTKAKPRHGALDYPRQVQGKGSSLGAGGLNGDEALALRLQLEMDQEAAEAQTVELEDGGLFFCQICQRDLSHMTPEGRTHHLNRCLDESEESGPAPSGSSGVPDCPICGKKFRSQKSCWAHLKRCSSEMGVPAPVLLQALQRGAQENRTAANTVTETAGAKRKSPSTSTLPVRKRFRRKREPLDEETQLALALSTSLQEKEKEEESVTTLQTDAASSHSATAEALKWRPDGGRGRGKKKKNATRPRPPPLLLIQDAKMASTRLQERVSALLLRCRAPSPPTPSRQPSALHGRAGDAPLWRRSALLAEGSAGLQSFCVAELQEFFTPLESIKTPYNAGVQPDSSLPSAGRGPPATESHASVPPLCSQNASFSLTPPTPRTGELSVGSQALRDLMELAEEGMTLTQYGYSAEAQHLSGFIQEGSEEQVGICTSGLLAETGAPHVQVERLAAQSGEENDPHSHHSQLLSSSVLQKVALSRLSSDLSGMVNNPQLSDVQLQVDSGELFHAHSFMLYARCPLLAEMLHESGIRVQEEGLPAAQRVVLSDVPGQAVFMLLQYLYTAQCSVPASLQPHMLELASRFDLQELQQLCRLQPKDATTKDPEEDHTDQAFVDLLRSMWDEEEDEAAELDEGGGDGKPAVEDRGADEVILYDREIGEERINEEELEEIYEFAATQKKEEEEESEEEEQEEAMIITHLFEPRKSFIETVQLESDQFLDRCGSKSQTVHQETEASSTSNRTPTRSREGEGSDRPVLQSSGSSLSPPPRTFSLPGPGLSPAHVDGHDHRDAAAELDEPLKHQSPDAVCPPSFLQKEEPEFIVLSDSGEENHNVPCSPDKNLQSYTQIRSRQDSSPAEERKESRGLDFGPVDPPVCSPEVSWLSFTPVQAERSSRSSSTQTRSSMCRTKLFSRVDSSSGFSSPTCNRHRDVSASSSQSCQPPARLKQSQLLLRSEDEERPHSQPCISTPLQTDHHHPADLLAASPLLPDNKPSQRRRSSENSDWRRLHVSPQSKPAASSSSSSPSRRPPSESSSCDSPGVRVQRMEAGSDADAEQEEGKGPNGAESGEASLQQSFTDEPPIAYNDSWGLDVYEDAGPACFSLRLEDGSGSSLQEQHEASRSSSSAPSELLPAGHRGQPGPRGVRSNSARQSPRPQSSRRSSTASPPYSGRTPPKIQASLLDSQLWDSWGEDDEVLPLSQRVNPAKHLKTPAPSHRKRRVSVVPITPMPSFSDMDTPELKGKLNRFGVRPLPKRQMILKLKEIHQYTHQLASSDSEEDPPPHMRDPPPHMRDPPPQMRDPPPQMRDPPGMSCGQTGTFKEPRAPAAASAVEPGHGADPGQLSASQDSNTSSAACSDESERSNQEFFLSSDGDSDSDGCISSSQAATRLQDRLQAVRNFILSNPELYSQILQYRPLVLPRLQEQLKAAGIRLGAAKLVDYLDSQCITFTTAKPGRPGKPAARGNRAGRGAKAASRKKAATGIP</sequence>
<evidence type="ECO:0000313" key="19">
    <source>
        <dbReference type="Ensembl" id="ENSORLP00000041774.1"/>
    </source>
</evidence>
<dbReference type="STRING" id="8090.ENSORLP00000041774"/>
<feature type="compositionally biased region" description="Low complexity" evidence="17">
    <location>
        <begin position="1088"/>
        <end position="1098"/>
    </location>
</feature>
<dbReference type="SMART" id="SM00225">
    <property type="entry name" value="BTB"/>
    <property type="match status" value="1"/>
</dbReference>
<feature type="region of interest" description="Disordered" evidence="17">
    <location>
        <begin position="262"/>
        <end position="365"/>
    </location>
</feature>
<evidence type="ECO:0000256" key="16">
    <source>
        <dbReference type="ARBA" id="ARBA00076095"/>
    </source>
</evidence>
<dbReference type="Gene3D" id="3.30.710.10">
    <property type="entry name" value="Potassium Channel Kv1.1, Chain A"/>
    <property type="match status" value="1"/>
</dbReference>
<feature type="compositionally biased region" description="Basic and acidic residues" evidence="17">
    <location>
        <begin position="1387"/>
        <end position="1400"/>
    </location>
</feature>
<dbReference type="RefSeq" id="XP_023816802.1">
    <property type="nucleotide sequence ID" value="XM_023961034.1"/>
</dbReference>
<comment type="similarity">
    <text evidence="2">Belongs to the SLX4 family.</text>
</comment>
<feature type="compositionally biased region" description="Basic and acidic residues" evidence="17">
    <location>
        <begin position="1106"/>
        <end position="1115"/>
    </location>
</feature>
<feature type="domain" description="BTB" evidence="18">
    <location>
        <begin position="607"/>
        <end position="681"/>
    </location>
</feature>
<feature type="region of interest" description="Disordered" evidence="17">
    <location>
        <begin position="1558"/>
        <end position="1590"/>
    </location>
</feature>
<feature type="region of interest" description="Disordered" evidence="17">
    <location>
        <begin position="832"/>
        <end position="982"/>
    </location>
</feature>
<dbReference type="Bgee" id="ENSORLG00000027911">
    <property type="expression patterns" value="Expressed in testis and 11 other cell types or tissues"/>
</dbReference>
<dbReference type="FunFam" id="3.30.710.10:FF:000116">
    <property type="entry name" value="SLX4 structure-specific endonuclease subunit"/>
    <property type="match status" value="1"/>
</dbReference>
<feature type="compositionally biased region" description="Basic and acidic residues" evidence="17">
    <location>
        <begin position="893"/>
        <end position="913"/>
    </location>
</feature>
<keyword evidence="11" id="KW-0233">DNA recombination</keyword>
<feature type="region of interest" description="Disordered" evidence="17">
    <location>
        <begin position="1210"/>
        <end position="1287"/>
    </location>
</feature>
<feature type="compositionally biased region" description="Low complexity" evidence="17">
    <location>
        <begin position="1004"/>
        <end position="1013"/>
    </location>
</feature>
<evidence type="ECO:0000256" key="17">
    <source>
        <dbReference type="SAM" id="MobiDB-lite"/>
    </source>
</evidence>
<feature type="compositionally biased region" description="Polar residues" evidence="17">
    <location>
        <begin position="479"/>
        <end position="488"/>
    </location>
</feature>
<feature type="compositionally biased region" description="Acidic residues" evidence="17">
    <location>
        <begin position="736"/>
        <end position="746"/>
    </location>
</feature>
<dbReference type="GO" id="GO:0008270">
    <property type="term" value="F:zinc ion binding"/>
    <property type="evidence" value="ECO:0007669"/>
    <property type="project" value="UniProtKB-KW"/>
</dbReference>
<keyword evidence="5" id="KW-0479">Metal-binding</keyword>
<dbReference type="InterPro" id="IPR011333">
    <property type="entry name" value="SKP1/BTB/POZ_sf"/>
</dbReference>
<accession>A0A3B3ICI0</accession>
<dbReference type="InterPro" id="IPR018574">
    <property type="entry name" value="Structure-sp_endonuc_su_Slx4"/>
</dbReference>
<evidence type="ECO:0000256" key="3">
    <source>
        <dbReference type="ARBA" id="ARBA00022499"/>
    </source>
</evidence>
<keyword evidence="6" id="KW-0677">Repeat</keyword>
<feature type="region of interest" description="Disordered" evidence="17">
    <location>
        <begin position="1370"/>
        <end position="1488"/>
    </location>
</feature>
<dbReference type="GO" id="GO:0000712">
    <property type="term" value="P:resolution of meiotic recombination intermediates"/>
    <property type="evidence" value="ECO:0000318"/>
    <property type="project" value="GO_Central"/>
</dbReference>
<evidence type="ECO:0000313" key="20">
    <source>
        <dbReference type="Proteomes" id="UP000001038"/>
    </source>
</evidence>
<keyword evidence="10" id="KW-0832">Ubl conjugation</keyword>
<evidence type="ECO:0000256" key="10">
    <source>
        <dbReference type="ARBA" id="ARBA00022843"/>
    </source>
</evidence>
<evidence type="ECO:0000256" key="11">
    <source>
        <dbReference type="ARBA" id="ARBA00023172"/>
    </source>
</evidence>
<dbReference type="SUPFAM" id="SSF54695">
    <property type="entry name" value="POZ domain"/>
    <property type="match status" value="1"/>
</dbReference>